<protein>
    <submittedName>
        <fullName evidence="1">Uncharacterized protein</fullName>
    </submittedName>
</protein>
<dbReference type="Proteomes" id="UP000239687">
    <property type="component" value="Unassembled WGS sequence"/>
</dbReference>
<dbReference type="AlphaFoldDB" id="A0A2S8H7N9"/>
<reference evidence="1 2" key="1">
    <citation type="submission" date="2018-02" db="EMBL/GenBank/DDBJ databases">
        <title>Draft genome sequencing of Pseudomonas frederiksbergensis 11-D3.</title>
        <authorList>
            <person name="Zheng B.-X."/>
        </authorList>
    </citation>
    <scope>NUCLEOTIDE SEQUENCE [LARGE SCALE GENOMIC DNA]</scope>
    <source>
        <strain evidence="1 2">11-D3</strain>
    </source>
</reference>
<evidence type="ECO:0000313" key="1">
    <source>
        <dbReference type="EMBL" id="PQO98454.1"/>
    </source>
</evidence>
<proteinExistence type="predicted"/>
<gene>
    <name evidence="1" type="ORF">C5612_27955</name>
</gene>
<name>A0A2S8H7N9_9PSED</name>
<organism evidence="1 2">
    <name type="scientific">Pseudomonas frederiksbergensis</name>
    <dbReference type="NCBI Taxonomy" id="104087"/>
    <lineage>
        <taxon>Bacteria</taxon>
        <taxon>Pseudomonadati</taxon>
        <taxon>Pseudomonadota</taxon>
        <taxon>Gammaproteobacteria</taxon>
        <taxon>Pseudomonadales</taxon>
        <taxon>Pseudomonadaceae</taxon>
        <taxon>Pseudomonas</taxon>
    </lineage>
</organism>
<accession>A0A2S8H7N9</accession>
<evidence type="ECO:0000313" key="2">
    <source>
        <dbReference type="Proteomes" id="UP000239687"/>
    </source>
</evidence>
<sequence length="168" mass="18927">MNTDSSASKTNPILIPPSPFSNDCSYTATVDPIDTKRVRICLKGRTENGLKELEALHGRATLNVSTVGGGYYSSADKHESDDQNSYYWTFPAAGDNSHFKISDGADNPFRINFVKTSDSRYYEIMCEFFLVFGNKYDYNPALTYITIDYPIKDPGGIFRDTFKLETEH</sequence>
<comment type="caution">
    <text evidence="1">The sequence shown here is derived from an EMBL/GenBank/DDBJ whole genome shotgun (WGS) entry which is preliminary data.</text>
</comment>
<dbReference type="EMBL" id="PUIN01000019">
    <property type="protein sequence ID" value="PQO98454.1"/>
    <property type="molecule type" value="Genomic_DNA"/>
</dbReference>
<dbReference type="RefSeq" id="WP_105347946.1">
    <property type="nucleotide sequence ID" value="NZ_PUIN01000019.1"/>
</dbReference>